<dbReference type="AlphaFoldDB" id="A0A511DL19"/>
<proteinExistence type="predicted"/>
<feature type="region of interest" description="Disordered" evidence="2">
    <location>
        <begin position="295"/>
        <end position="474"/>
    </location>
</feature>
<name>A0A511DL19_9PSEU</name>
<dbReference type="Proteomes" id="UP000321685">
    <property type="component" value="Unassembled WGS sequence"/>
</dbReference>
<keyword evidence="4" id="KW-1185">Reference proteome</keyword>
<evidence type="ECO:0000313" key="4">
    <source>
        <dbReference type="Proteomes" id="UP000321685"/>
    </source>
</evidence>
<feature type="compositionally biased region" description="Low complexity" evidence="2">
    <location>
        <begin position="438"/>
        <end position="447"/>
    </location>
</feature>
<evidence type="ECO:0000313" key="3">
    <source>
        <dbReference type="EMBL" id="GEL25510.1"/>
    </source>
</evidence>
<evidence type="ECO:0000256" key="1">
    <source>
        <dbReference type="SAM" id="Coils"/>
    </source>
</evidence>
<evidence type="ECO:0000256" key="2">
    <source>
        <dbReference type="SAM" id="MobiDB-lite"/>
    </source>
</evidence>
<sequence>MDGERLCALPGCDEVVTSLPGRPERRFCSPVHRESARQARRDANRLARAAVGAAGGEAAPAGVAVVAVAPAGVVEEPAAAAQPVVVSHIGSRPARPRPPADVPPRRDRRHRRAIAVLGAAGALVAGYCITASGPDVAATHPSVLAVPQLADERGWAAQAEVVLASVGGQLDDVARAEAQWQALPEQVRERRAATYVALLRRKAYLETQKTLLQTQLGTYRSLTRAGDELRQTQQQLAYIERELTIATDPARRTPAQSALVAALEENHRTLERRRDAKQDEMRGLSADVATAARVPLLDDPEATRRATADVRRIVADPTAPAPHDVSDDHRPEAVPGRPAQRDGMPSVEVGTGAPPDPGSSPVDRLAAGGDGPVVPVAHVESVPGQGSGQGAGPGSGQGAGPGSGQGAGRVPDQGPDRAPDEPQRRSAPVDAPPREAPAETVAPVAAQAPPPSEPVQAPAPTPVTSTAPAPQGPAARAVDMVAPGVDWMYPGMADTVRAAEAEQVRRAAAQQDPPPPADTAATATDDPDRVVG</sequence>
<dbReference type="OrthoDB" id="3572630at2"/>
<dbReference type="RefSeq" id="WP_147111854.1">
    <property type="nucleotide sequence ID" value="NZ_BJVJ01000056.1"/>
</dbReference>
<comment type="caution">
    <text evidence="3">The sequence shown here is derived from an EMBL/GenBank/DDBJ whole genome shotgun (WGS) entry which is preliminary data.</text>
</comment>
<accession>A0A511DL19</accession>
<feature type="compositionally biased region" description="Basic and acidic residues" evidence="2">
    <location>
        <begin position="414"/>
        <end position="424"/>
    </location>
</feature>
<feature type="region of interest" description="Disordered" evidence="2">
    <location>
        <begin position="500"/>
        <end position="532"/>
    </location>
</feature>
<feature type="compositionally biased region" description="Basic and acidic residues" evidence="2">
    <location>
        <begin position="301"/>
        <end position="314"/>
    </location>
</feature>
<organism evidence="3 4">
    <name type="scientific">Pseudonocardia sulfidoxydans NBRC 16205</name>
    <dbReference type="NCBI Taxonomy" id="1223511"/>
    <lineage>
        <taxon>Bacteria</taxon>
        <taxon>Bacillati</taxon>
        <taxon>Actinomycetota</taxon>
        <taxon>Actinomycetes</taxon>
        <taxon>Pseudonocardiales</taxon>
        <taxon>Pseudonocardiaceae</taxon>
        <taxon>Pseudonocardia</taxon>
    </lineage>
</organism>
<reference evidence="3 4" key="1">
    <citation type="submission" date="2019-07" db="EMBL/GenBank/DDBJ databases">
        <title>Whole genome shotgun sequence of Pseudonocardia sulfidoxydans NBRC 16205.</title>
        <authorList>
            <person name="Hosoyama A."/>
            <person name="Uohara A."/>
            <person name="Ohji S."/>
            <person name="Ichikawa N."/>
        </authorList>
    </citation>
    <scope>NUCLEOTIDE SEQUENCE [LARGE SCALE GENOMIC DNA]</scope>
    <source>
        <strain evidence="3 4">NBRC 16205</strain>
    </source>
</reference>
<gene>
    <name evidence="3" type="ORF">PSU4_44640</name>
</gene>
<feature type="compositionally biased region" description="Pro residues" evidence="2">
    <location>
        <begin position="448"/>
        <end position="461"/>
    </location>
</feature>
<feature type="coiled-coil region" evidence="1">
    <location>
        <begin position="222"/>
        <end position="287"/>
    </location>
</feature>
<keyword evidence="1" id="KW-0175">Coiled coil</keyword>
<dbReference type="EMBL" id="BJVJ01000056">
    <property type="protein sequence ID" value="GEL25510.1"/>
    <property type="molecule type" value="Genomic_DNA"/>
</dbReference>
<feature type="region of interest" description="Disordered" evidence="2">
    <location>
        <begin position="88"/>
        <end position="108"/>
    </location>
</feature>
<protein>
    <submittedName>
        <fullName evidence="3">Uncharacterized protein</fullName>
    </submittedName>
</protein>
<feature type="compositionally biased region" description="Gly residues" evidence="2">
    <location>
        <begin position="385"/>
        <end position="407"/>
    </location>
</feature>